<accession>A0A8D5U5F7</accession>
<dbReference type="EMBL" id="AP024597">
    <property type="protein sequence ID" value="BCU69352.1"/>
    <property type="molecule type" value="Genomic_DNA"/>
</dbReference>
<organism evidence="1 2">
    <name type="scientific">Stygiolobus caldivivus</name>
    <dbReference type="NCBI Taxonomy" id="2824673"/>
    <lineage>
        <taxon>Archaea</taxon>
        <taxon>Thermoproteota</taxon>
        <taxon>Thermoprotei</taxon>
        <taxon>Sulfolobales</taxon>
        <taxon>Sulfolobaceae</taxon>
        <taxon>Stygiolobus</taxon>
    </lineage>
</organism>
<proteinExistence type="predicted"/>
<gene>
    <name evidence="1" type="ORF">KN1_06490</name>
</gene>
<dbReference type="Proteomes" id="UP000825123">
    <property type="component" value="Chromosome"/>
</dbReference>
<dbReference type="AlphaFoldDB" id="A0A8D5U5F7"/>
<evidence type="ECO:0000313" key="1">
    <source>
        <dbReference type="EMBL" id="BCU69352.1"/>
    </source>
</evidence>
<dbReference type="RefSeq" id="WP_221289388.1">
    <property type="nucleotide sequence ID" value="NZ_AP024597.1"/>
</dbReference>
<name>A0A8D5U5F7_9CREN</name>
<dbReference type="GeneID" id="66162407"/>
<dbReference type="KEGG" id="csty:KN1_06490"/>
<sequence>MARIEIYTNLLEFRNSISRYILGDINEDGWYNITGIEGQYLYKQIGNYVILVSKDFPSNKLKELEEVKLERLAEVLEKPGNVKYVLTLELKDDTLSTTEELCLTPFPGLDLVNDIIKDFQFEENENGCLSLKSDAKSLKSGIENVIRGLSLYFKIISEQEDIALKVASTFNEPQH</sequence>
<protein>
    <submittedName>
        <fullName evidence="1">Uncharacterized protein</fullName>
    </submittedName>
</protein>
<evidence type="ECO:0000313" key="2">
    <source>
        <dbReference type="Proteomes" id="UP000825123"/>
    </source>
</evidence>
<keyword evidence="2" id="KW-1185">Reference proteome</keyword>
<reference evidence="1 2" key="1">
    <citation type="submission" date="2021-04" db="EMBL/GenBank/DDBJ databases">
        <title>Complete genome sequence of Stygiolobus sp. KN-1.</title>
        <authorList>
            <person name="Nakamura K."/>
            <person name="Sakai H."/>
            <person name="Kurosawa N."/>
        </authorList>
    </citation>
    <scope>NUCLEOTIDE SEQUENCE [LARGE SCALE GENOMIC DNA]</scope>
    <source>
        <strain evidence="1 2">KN-1</strain>
    </source>
</reference>